<dbReference type="PANTHER" id="PTHR31630">
    <property type="entry name" value="PHYTANOYL-COA DIOXYGENASE-RELATED-RELATED"/>
    <property type="match status" value="1"/>
</dbReference>
<keyword evidence="2" id="KW-1185">Reference proteome</keyword>
<proteinExistence type="predicted"/>
<dbReference type="Gene3D" id="2.60.120.620">
    <property type="entry name" value="q2cbj1_9rhob like domain"/>
    <property type="match status" value="1"/>
</dbReference>
<dbReference type="RefSeq" id="XP_046062327.1">
    <property type="nucleotide sequence ID" value="XM_046204113.1"/>
</dbReference>
<reference evidence="1" key="2">
    <citation type="submission" date="2021-01" db="EMBL/GenBank/DDBJ databases">
        <authorList>
            <person name="Schikora-Tamarit M.A."/>
        </authorList>
    </citation>
    <scope>NUCLEOTIDE SEQUENCE</scope>
    <source>
        <strain evidence="1">CBS6075</strain>
    </source>
</reference>
<evidence type="ECO:0000313" key="1">
    <source>
        <dbReference type="EMBL" id="KAH3667515.1"/>
    </source>
</evidence>
<dbReference type="InterPro" id="IPR008775">
    <property type="entry name" value="Phytyl_CoA_dOase-like"/>
</dbReference>
<dbReference type="AlphaFoldDB" id="A0A9P8P960"/>
<accession>A0A9P8P960</accession>
<dbReference type="SUPFAM" id="SSF51197">
    <property type="entry name" value="Clavaminate synthase-like"/>
    <property type="match status" value="1"/>
</dbReference>
<dbReference type="OrthoDB" id="445007at2759"/>
<evidence type="ECO:0008006" key="3">
    <source>
        <dbReference type="Google" id="ProtNLM"/>
    </source>
</evidence>
<gene>
    <name evidence="1" type="ORF">OGAPHI_003164</name>
</gene>
<dbReference type="GeneID" id="70235131"/>
<name>A0A9P8P960_9ASCO</name>
<organism evidence="1 2">
    <name type="scientific">Ogataea philodendri</name>
    <dbReference type="NCBI Taxonomy" id="1378263"/>
    <lineage>
        <taxon>Eukaryota</taxon>
        <taxon>Fungi</taxon>
        <taxon>Dikarya</taxon>
        <taxon>Ascomycota</taxon>
        <taxon>Saccharomycotina</taxon>
        <taxon>Pichiomycetes</taxon>
        <taxon>Pichiales</taxon>
        <taxon>Pichiaceae</taxon>
        <taxon>Ogataea</taxon>
    </lineage>
</organism>
<protein>
    <recommendedName>
        <fullName evidence="3">Phytanoyl-CoA dioxygenase</fullName>
    </recommendedName>
</protein>
<sequence>MTTTVTNSTLTLEPISTKSVRTYKDSPGIVVKKTKSVPNEIIDAQSASLYSKIHNDWRDDLVRDGYAVIKNAIPKDRAENYQQEAFKWMKSFGNDELDFDDPKTWRKENLPPVDADINAYNCYGVTHEKFVWDARMEPGVLGEFEKLWGTDELLASFDALNVTFPNRADAPEMKPWPHFDQSPFKPGLHCVQGIISLSNHGPADGGLVVYRGSNNLFNKFFATQVRKEDWDEFNYYQLSESQLKWFIDNGCEEIKVNCEPGDLVLWDSRTCHWGMVPTEKSNTIRTVIYSCFTPAKFASEEALDTKKELFESFSGTTHWPHADLTAVRNPVIKPIHRPQPLSMPELSDKLLKLAGAKHY</sequence>
<dbReference type="EMBL" id="JAEUBE010000183">
    <property type="protein sequence ID" value="KAH3667515.1"/>
    <property type="molecule type" value="Genomic_DNA"/>
</dbReference>
<evidence type="ECO:0000313" key="2">
    <source>
        <dbReference type="Proteomes" id="UP000769157"/>
    </source>
</evidence>
<dbReference type="PANTHER" id="PTHR31630:SF6">
    <property type="entry name" value="PHYTANOYL-COA DIOXYGENASE-RELATED"/>
    <property type="match status" value="1"/>
</dbReference>
<reference evidence="1" key="1">
    <citation type="journal article" date="2021" name="Open Biol.">
        <title>Shared evolutionary footprints suggest mitochondrial oxidative damage underlies multiple complex I losses in fungi.</title>
        <authorList>
            <person name="Schikora-Tamarit M.A."/>
            <person name="Marcet-Houben M."/>
            <person name="Nosek J."/>
            <person name="Gabaldon T."/>
        </authorList>
    </citation>
    <scope>NUCLEOTIDE SEQUENCE</scope>
    <source>
        <strain evidence="1">CBS6075</strain>
    </source>
</reference>
<dbReference type="Proteomes" id="UP000769157">
    <property type="component" value="Unassembled WGS sequence"/>
</dbReference>
<comment type="caution">
    <text evidence="1">The sequence shown here is derived from an EMBL/GenBank/DDBJ whole genome shotgun (WGS) entry which is preliminary data.</text>
</comment>
<dbReference type="Pfam" id="PF05721">
    <property type="entry name" value="PhyH"/>
    <property type="match status" value="1"/>
</dbReference>